<protein>
    <recommendedName>
        <fullName evidence="5">Secreted protein</fullName>
    </recommendedName>
</protein>
<evidence type="ECO:0000256" key="1">
    <source>
        <dbReference type="SAM" id="SignalP"/>
    </source>
</evidence>
<keyword evidence="4" id="KW-1185">Reference proteome</keyword>
<dbReference type="Proteomes" id="UP001149607">
    <property type="component" value="Chromosome"/>
</dbReference>
<feature type="signal peptide" evidence="1">
    <location>
        <begin position="1"/>
        <end position="28"/>
    </location>
</feature>
<reference evidence="3" key="2">
    <citation type="submission" date="2024-02" db="EMBL/GenBank/DDBJ databases">
        <title>Neisseria leonii sp. nov.</title>
        <authorList>
            <person name="Boutroux M."/>
            <person name="Favre-Rochex S."/>
            <person name="Gorgette O."/>
            <person name="Touak G."/>
            <person name="Muhle E."/>
            <person name="Chesneau O."/>
            <person name="Clermont D."/>
            <person name="Rahi P."/>
        </authorList>
    </citation>
    <scope>NUCLEOTIDE SEQUENCE</scope>
    <source>
        <strain evidence="3">51.81</strain>
    </source>
</reference>
<dbReference type="RefSeq" id="WP_274571045.1">
    <property type="nucleotide sequence ID" value="NZ_CP145606.1"/>
</dbReference>
<gene>
    <name evidence="2" type="ORF">ORY91_000735</name>
    <name evidence="3" type="ORF">V9W64_03060</name>
</gene>
<dbReference type="EMBL" id="CP146598">
    <property type="protein sequence ID" value="WWY03735.1"/>
    <property type="molecule type" value="Genomic_DNA"/>
</dbReference>
<evidence type="ECO:0000313" key="2">
    <source>
        <dbReference type="EMBL" id="MDD9327350.1"/>
    </source>
</evidence>
<accession>A0A9X4E0P4</accession>
<reference evidence="2" key="1">
    <citation type="submission" date="2022-10" db="EMBL/GenBank/DDBJ databases">
        <authorList>
            <person name="Boutroux M."/>
        </authorList>
    </citation>
    <scope>NUCLEOTIDE SEQUENCE</scope>
    <source>
        <strain evidence="2">51.81</strain>
    </source>
</reference>
<evidence type="ECO:0000313" key="4">
    <source>
        <dbReference type="Proteomes" id="UP001149607"/>
    </source>
</evidence>
<proteinExistence type="predicted"/>
<dbReference type="EMBL" id="JAPQFL010000001">
    <property type="protein sequence ID" value="MDD9327350.1"/>
    <property type="molecule type" value="Genomic_DNA"/>
</dbReference>
<feature type="chain" id="PRO_5042786741" description="Secreted protein" evidence="1">
    <location>
        <begin position="29"/>
        <end position="89"/>
    </location>
</feature>
<dbReference type="AlphaFoldDB" id="A0A9X4E0P4"/>
<keyword evidence="1" id="KW-0732">Signal</keyword>
<sequence length="89" mass="9426">MMKPIKILGIAAALILGTSLMPSIHAEAQSADMTAAQLDCAYLAGTAETEMDARQRAYAVRCDAAAADAAWQQTYGGINGQWETATVYE</sequence>
<name>A0A9X4E0P4_9NEIS</name>
<evidence type="ECO:0008006" key="5">
    <source>
        <dbReference type="Google" id="ProtNLM"/>
    </source>
</evidence>
<organism evidence="2">
    <name type="scientific">Neisseria leonii</name>
    <dbReference type="NCBI Taxonomy" id="2995413"/>
    <lineage>
        <taxon>Bacteria</taxon>
        <taxon>Pseudomonadati</taxon>
        <taxon>Pseudomonadota</taxon>
        <taxon>Betaproteobacteria</taxon>
        <taxon>Neisseriales</taxon>
        <taxon>Neisseriaceae</taxon>
        <taxon>Neisseria</taxon>
    </lineage>
</organism>
<evidence type="ECO:0000313" key="3">
    <source>
        <dbReference type="EMBL" id="WWY03735.1"/>
    </source>
</evidence>